<dbReference type="GO" id="GO:0003677">
    <property type="term" value="F:DNA binding"/>
    <property type="evidence" value="ECO:0007669"/>
    <property type="project" value="UniProtKB-KW"/>
</dbReference>
<dbReference type="GO" id="GO:0008296">
    <property type="term" value="F:3'-5'-DNA exonuclease activity"/>
    <property type="evidence" value="ECO:0007669"/>
    <property type="project" value="TreeGrafter"/>
</dbReference>
<dbReference type="GO" id="GO:0003887">
    <property type="term" value="F:DNA-directed DNA polymerase activity"/>
    <property type="evidence" value="ECO:0007669"/>
    <property type="project" value="UniProtKB-KW"/>
</dbReference>
<dbReference type="InterPro" id="IPR042087">
    <property type="entry name" value="DNA_pol_B_thumb"/>
</dbReference>
<dbReference type="PROSITE" id="PS00116">
    <property type="entry name" value="DNA_POLYMERASE_B"/>
    <property type="match status" value="1"/>
</dbReference>
<dbReference type="FunFam" id="3.90.1600.10:FF:000030">
    <property type="entry name" value="DNA polymerase II"/>
    <property type="match status" value="1"/>
</dbReference>
<dbReference type="EMBL" id="JAPNOA010000016">
    <property type="protein sequence ID" value="MCY0964383.1"/>
    <property type="molecule type" value="Genomic_DNA"/>
</dbReference>
<dbReference type="AlphaFoldDB" id="A0A9X3EBB0"/>
<dbReference type="GO" id="GO:0000166">
    <property type="term" value="F:nucleotide binding"/>
    <property type="evidence" value="ECO:0007669"/>
    <property type="project" value="InterPro"/>
</dbReference>
<gene>
    <name evidence="10" type="ORF">OUO13_04225</name>
</gene>
<dbReference type="InterPro" id="IPR017964">
    <property type="entry name" value="DNA-dir_DNA_pol_B_CS"/>
</dbReference>
<dbReference type="Gene3D" id="3.30.70.2250">
    <property type="match status" value="1"/>
</dbReference>
<dbReference type="Pfam" id="PF03104">
    <property type="entry name" value="DNA_pol_B_exo1"/>
    <property type="match status" value="1"/>
</dbReference>
<evidence type="ECO:0000313" key="10">
    <source>
        <dbReference type="EMBL" id="MCY0964383.1"/>
    </source>
</evidence>
<dbReference type="PANTHER" id="PTHR10322:SF23">
    <property type="entry name" value="DNA POLYMERASE DELTA CATALYTIC SUBUNIT"/>
    <property type="match status" value="1"/>
</dbReference>
<comment type="caution">
    <text evidence="10">The sequence shown here is derived from an EMBL/GenBank/DDBJ whole genome shotgun (WGS) entry which is preliminary data.</text>
</comment>
<evidence type="ECO:0000259" key="9">
    <source>
        <dbReference type="Pfam" id="PF03104"/>
    </source>
</evidence>
<dbReference type="GO" id="GO:0045004">
    <property type="term" value="P:DNA replication proofreading"/>
    <property type="evidence" value="ECO:0007669"/>
    <property type="project" value="TreeGrafter"/>
</dbReference>
<dbReference type="Gene3D" id="1.10.287.690">
    <property type="entry name" value="Helix hairpin bin"/>
    <property type="match status" value="1"/>
</dbReference>
<evidence type="ECO:0000256" key="4">
    <source>
        <dbReference type="ARBA" id="ARBA00022932"/>
    </source>
</evidence>
<comment type="similarity">
    <text evidence="1 7">Belongs to the DNA polymerase type-B family.</text>
</comment>
<dbReference type="Gene3D" id="1.10.132.60">
    <property type="entry name" value="DNA polymerase family B, C-terminal domain"/>
    <property type="match status" value="1"/>
</dbReference>
<sequence length="808" mass="92024">MVQTSDVFLLTNRWFDDESGESTTLEFWWHSPEGIIRQQLLQQAVCFIESADQPAAEQMLKTLGWPVQIRPLALSTFAGKPVSACYLPGGFLQRWRALLAEQQIVLREADVRLGDRYLMERFVYGAARLQWDGAVQVSAAAGFADCQQGRLSPGSYRPQLRWLSLDIETSIPRLGEEIRLYSVGLVSADRRLVLVVDEHDADTATRADIVHLACEADALQRLNQELALIDPDVIIGWNLVQFDIEVLVRKYRQHRIAMSWGRDGEALRCWQRRDLPGRIQIAMNGRLALDGIELLRAASYQFESFALDDVARELLSDGKLITGHERGSGIEQAYQKNLLAFADYNLQDCDLVWRIFERTRLLEFAIERSLMTGLPLDRMGGSVAAFENLYLPRLHRAGRVAPNLGEGYQAEKSPGGYVMDSRPGLFEHVLVLDFKSLYPSIIRTFCIDPLGLVEGLAEDSADQRVPGFFGGQFHKHRHLLPDLIRQLGERRDQAKREGNKPLSQAIKIIMASCYGVLGSEGCRFHDTRLSASITKRGHQIILESSSWIREQGYEVIYGDTDSVFVLVGRAVSDNEADQIGLTLMQGLNQWWQQRLQSEFGINSCLEMEYETHYRRFFMPAIRGADTGSKKRYAGLISAANGEPQMVFKGLEAVRSDWTPLARQFQQELYRRIFLAEPWQEWLQQQVQNLLQGRLDHLLVYRKRLRRPLADYQRQIPPHARAAGRLDQWRQLQGLPPRYQQQGGWICYRMAAGGPEPLVDEESGCPPFPLSAPDYSHYLDKQLRPVAEAIFQFTGDDPERWLQGQGSLF</sequence>
<comment type="catalytic activity">
    <reaction evidence="6 7">
        <text>DNA(n) + a 2'-deoxyribonucleoside 5'-triphosphate = DNA(n+1) + diphosphate</text>
        <dbReference type="Rhea" id="RHEA:22508"/>
        <dbReference type="Rhea" id="RHEA-COMP:17339"/>
        <dbReference type="Rhea" id="RHEA-COMP:17340"/>
        <dbReference type="ChEBI" id="CHEBI:33019"/>
        <dbReference type="ChEBI" id="CHEBI:61560"/>
        <dbReference type="ChEBI" id="CHEBI:173112"/>
        <dbReference type="EC" id="2.7.7.7"/>
    </reaction>
</comment>
<dbReference type="InterPro" id="IPR043502">
    <property type="entry name" value="DNA/RNA_pol_sf"/>
</dbReference>
<keyword evidence="11" id="KW-1185">Reference proteome</keyword>
<dbReference type="InterPro" id="IPR006172">
    <property type="entry name" value="DNA-dir_DNA_pol_B"/>
</dbReference>
<evidence type="ECO:0000313" key="11">
    <source>
        <dbReference type="Proteomes" id="UP001150830"/>
    </source>
</evidence>
<dbReference type="Gene3D" id="3.30.420.10">
    <property type="entry name" value="Ribonuclease H-like superfamily/Ribonuclease H"/>
    <property type="match status" value="1"/>
</dbReference>
<reference evidence="10" key="1">
    <citation type="submission" date="2022-11" db="EMBL/GenBank/DDBJ databases">
        <title>Parathalassolutuus dongxingensis gen. nov., sp. nov., a novel member of family Oceanospirillaceae isolated from a coastal shrimp pond in Guangxi, China.</title>
        <authorList>
            <person name="Chen H."/>
        </authorList>
    </citation>
    <scope>NUCLEOTIDE SEQUENCE</scope>
    <source>
        <strain evidence="10">G-43</strain>
    </source>
</reference>
<feature type="domain" description="DNA-directed DNA polymerase family B multifunctional" evidence="8">
    <location>
        <begin position="390"/>
        <end position="727"/>
    </location>
</feature>
<dbReference type="NCBIfam" id="NF004421">
    <property type="entry name" value="PRK05762.1-2"/>
    <property type="match status" value="1"/>
</dbReference>
<organism evidence="10 11">
    <name type="scientific">Parathalassolituus penaei</name>
    <dbReference type="NCBI Taxonomy" id="2997323"/>
    <lineage>
        <taxon>Bacteria</taxon>
        <taxon>Pseudomonadati</taxon>
        <taxon>Pseudomonadota</taxon>
        <taxon>Gammaproteobacteria</taxon>
        <taxon>Oceanospirillales</taxon>
        <taxon>Oceanospirillaceae</taxon>
        <taxon>Parathalassolituus</taxon>
    </lineage>
</organism>
<proteinExistence type="inferred from homology"/>
<keyword evidence="4 7" id="KW-0239">DNA-directed DNA polymerase</keyword>
<dbReference type="Pfam" id="PF00136">
    <property type="entry name" value="DNA_pol_B"/>
    <property type="match status" value="1"/>
</dbReference>
<dbReference type="PANTHER" id="PTHR10322">
    <property type="entry name" value="DNA POLYMERASE CATALYTIC SUBUNIT"/>
    <property type="match status" value="1"/>
</dbReference>
<dbReference type="SMART" id="SM00486">
    <property type="entry name" value="POLBc"/>
    <property type="match status" value="1"/>
</dbReference>
<name>A0A9X3EBB0_9GAMM</name>
<accession>A0A9X3EBB0</accession>
<dbReference type="InterPro" id="IPR036397">
    <property type="entry name" value="RNaseH_sf"/>
</dbReference>
<evidence type="ECO:0000259" key="8">
    <source>
        <dbReference type="Pfam" id="PF00136"/>
    </source>
</evidence>
<protein>
    <recommendedName>
        <fullName evidence="7">DNA polymerase</fullName>
        <ecNumber evidence="7">2.7.7.7</ecNumber>
    </recommendedName>
</protein>
<dbReference type="InterPro" id="IPR006134">
    <property type="entry name" value="DNA-dir_DNA_pol_B_multi_dom"/>
</dbReference>
<keyword evidence="7" id="KW-0235">DNA replication</keyword>
<evidence type="ECO:0000256" key="7">
    <source>
        <dbReference type="RuleBase" id="RU000442"/>
    </source>
</evidence>
<evidence type="ECO:0000256" key="6">
    <source>
        <dbReference type="ARBA" id="ARBA00049244"/>
    </source>
</evidence>
<dbReference type="EC" id="2.7.7.7" evidence="7"/>
<evidence type="ECO:0000256" key="3">
    <source>
        <dbReference type="ARBA" id="ARBA00022695"/>
    </source>
</evidence>
<feature type="domain" description="DNA-directed DNA polymerase family B exonuclease" evidence="9">
    <location>
        <begin position="135"/>
        <end position="309"/>
    </location>
</feature>
<evidence type="ECO:0000256" key="5">
    <source>
        <dbReference type="ARBA" id="ARBA00023125"/>
    </source>
</evidence>
<evidence type="ECO:0000256" key="2">
    <source>
        <dbReference type="ARBA" id="ARBA00022679"/>
    </source>
</evidence>
<dbReference type="CDD" id="cd05537">
    <property type="entry name" value="POLBc_Pol_II"/>
    <property type="match status" value="1"/>
</dbReference>
<dbReference type="InterPro" id="IPR012337">
    <property type="entry name" value="RNaseH-like_sf"/>
</dbReference>
<dbReference type="Proteomes" id="UP001150830">
    <property type="component" value="Unassembled WGS sequence"/>
</dbReference>
<dbReference type="RefSeq" id="WP_283172600.1">
    <property type="nucleotide sequence ID" value="NZ_JAPNOA010000016.1"/>
</dbReference>
<dbReference type="SUPFAM" id="SSF53098">
    <property type="entry name" value="Ribonuclease H-like"/>
    <property type="match status" value="1"/>
</dbReference>
<dbReference type="Gene3D" id="3.90.1600.10">
    <property type="entry name" value="Palm domain of DNA polymerase"/>
    <property type="match status" value="2"/>
</dbReference>
<keyword evidence="5 7" id="KW-0238">DNA-binding</keyword>
<dbReference type="PRINTS" id="PR00106">
    <property type="entry name" value="DNAPOLB"/>
</dbReference>
<dbReference type="InterPro" id="IPR050240">
    <property type="entry name" value="DNA_pol_type-B"/>
</dbReference>
<dbReference type="InterPro" id="IPR023211">
    <property type="entry name" value="DNA_pol_palm_dom_sf"/>
</dbReference>
<dbReference type="GO" id="GO:0009432">
    <property type="term" value="P:SOS response"/>
    <property type="evidence" value="ECO:0007669"/>
    <property type="project" value="TreeGrafter"/>
</dbReference>
<keyword evidence="2 7" id="KW-0808">Transferase</keyword>
<evidence type="ECO:0000256" key="1">
    <source>
        <dbReference type="ARBA" id="ARBA00005755"/>
    </source>
</evidence>
<keyword evidence="3 7" id="KW-0548">Nucleotidyltransferase</keyword>
<dbReference type="InterPro" id="IPR006133">
    <property type="entry name" value="DNA-dir_DNA_pol_B_exonuc"/>
</dbReference>
<dbReference type="SUPFAM" id="SSF56672">
    <property type="entry name" value="DNA/RNA polymerases"/>
    <property type="match status" value="1"/>
</dbReference>